<dbReference type="Pfam" id="PF04342">
    <property type="entry name" value="DMT_6"/>
    <property type="match status" value="1"/>
</dbReference>
<keyword evidence="1" id="KW-0472">Membrane</keyword>
<dbReference type="PANTHER" id="PTHR38482:SF1">
    <property type="entry name" value="DMT FAMILY PROTEIN"/>
    <property type="match status" value="1"/>
</dbReference>
<evidence type="ECO:0000313" key="2">
    <source>
        <dbReference type="EMBL" id="GGI27383.1"/>
    </source>
</evidence>
<keyword evidence="1" id="KW-0812">Transmembrane</keyword>
<accession>A0ABQ2BLV3</accession>
<evidence type="ECO:0000313" key="3">
    <source>
        <dbReference type="Proteomes" id="UP000645390"/>
    </source>
</evidence>
<keyword evidence="3" id="KW-1185">Reference proteome</keyword>
<dbReference type="Proteomes" id="UP000645390">
    <property type="component" value="Unassembled WGS sequence"/>
</dbReference>
<gene>
    <name evidence="2" type="ORF">GCM10008119_27380</name>
</gene>
<organism evidence="2 3">
    <name type="scientific">Pedobacter mendelii</name>
    <dbReference type="NCBI Taxonomy" id="1908240"/>
    <lineage>
        <taxon>Bacteria</taxon>
        <taxon>Pseudomonadati</taxon>
        <taxon>Bacteroidota</taxon>
        <taxon>Sphingobacteriia</taxon>
        <taxon>Sphingobacteriales</taxon>
        <taxon>Sphingobacteriaceae</taxon>
        <taxon>Pedobacter</taxon>
    </lineage>
</organism>
<dbReference type="InterPro" id="IPR007437">
    <property type="entry name" value="DUF486"/>
</dbReference>
<comment type="caution">
    <text evidence="2">The sequence shown here is derived from an EMBL/GenBank/DDBJ whole genome shotgun (WGS) entry which is preliminary data.</text>
</comment>
<dbReference type="PANTHER" id="PTHR38482">
    <property type="entry name" value="DMT FAMILY PROTEIN"/>
    <property type="match status" value="1"/>
</dbReference>
<sequence length="107" mass="12274">MTLAWYGHLKFKDMAWSKSLGLISIIAISWGIALFEYIFQVPANKFGFKENGGPFSLMQLKVTQEAISITVFLIFTILFFKTEKIAWNHIVAFCLILLAVFFAFIKK</sequence>
<reference evidence="3" key="1">
    <citation type="journal article" date="2019" name="Int. J. Syst. Evol. Microbiol.">
        <title>The Global Catalogue of Microorganisms (GCM) 10K type strain sequencing project: providing services to taxonomists for standard genome sequencing and annotation.</title>
        <authorList>
            <consortium name="The Broad Institute Genomics Platform"/>
            <consortium name="The Broad Institute Genome Sequencing Center for Infectious Disease"/>
            <person name="Wu L."/>
            <person name="Ma J."/>
        </authorList>
    </citation>
    <scope>NUCLEOTIDE SEQUENCE [LARGE SCALE GENOMIC DNA]</scope>
    <source>
        <strain evidence="3">CCM 8939</strain>
    </source>
</reference>
<feature type="transmembrane region" description="Helical" evidence="1">
    <location>
        <begin position="60"/>
        <end position="80"/>
    </location>
</feature>
<protein>
    <submittedName>
        <fullName evidence="2">Membrane protein</fullName>
    </submittedName>
</protein>
<proteinExistence type="predicted"/>
<name>A0ABQ2BLV3_9SPHI</name>
<dbReference type="EMBL" id="BMDJ01000008">
    <property type="protein sequence ID" value="GGI27383.1"/>
    <property type="molecule type" value="Genomic_DNA"/>
</dbReference>
<keyword evidence="1" id="KW-1133">Transmembrane helix</keyword>
<feature type="transmembrane region" description="Helical" evidence="1">
    <location>
        <begin position="20"/>
        <end position="39"/>
    </location>
</feature>
<evidence type="ECO:0000256" key="1">
    <source>
        <dbReference type="SAM" id="Phobius"/>
    </source>
</evidence>
<feature type="transmembrane region" description="Helical" evidence="1">
    <location>
        <begin position="86"/>
        <end position="105"/>
    </location>
</feature>